<dbReference type="InterPro" id="IPR011856">
    <property type="entry name" value="tRNA_endonuc-like_dom_sf"/>
</dbReference>
<dbReference type="RefSeq" id="WP_157334037.1">
    <property type="nucleotide sequence ID" value="NZ_RHLK01000003.1"/>
</dbReference>
<accession>A0A7X3FGZ2</accession>
<protein>
    <recommendedName>
        <fullName evidence="2">UPF0102 protein EDM21_06495</fullName>
    </recommendedName>
</protein>
<dbReference type="PANTHER" id="PTHR34039:SF1">
    <property type="entry name" value="UPF0102 PROTEIN YRAN"/>
    <property type="match status" value="1"/>
</dbReference>
<organism evidence="3 4">
    <name type="scientific">Paenibacillus lutrae</name>
    <dbReference type="NCBI Taxonomy" id="2078573"/>
    <lineage>
        <taxon>Bacteria</taxon>
        <taxon>Bacillati</taxon>
        <taxon>Bacillota</taxon>
        <taxon>Bacilli</taxon>
        <taxon>Bacillales</taxon>
        <taxon>Paenibacillaceae</taxon>
        <taxon>Paenibacillus</taxon>
    </lineage>
</organism>
<dbReference type="NCBIfam" id="NF009154">
    <property type="entry name" value="PRK12497.3-3"/>
    <property type="match status" value="1"/>
</dbReference>
<dbReference type="AlphaFoldDB" id="A0A7X3FGZ2"/>
<sequence length="124" mass="14390">MAGVPSTRQSLGKYGENKAEEHLQGLGYRILARNWRCRYGELDLIAEHEDVVVFIEVRTRRLTGRFGYAKESVDGRKQTKVRQISQMYLHSVKQQERKLRFDVITVEMSALSEFVKLEHLCGAF</sequence>
<dbReference type="InterPro" id="IPR003509">
    <property type="entry name" value="UPF0102_YraN-like"/>
</dbReference>
<evidence type="ECO:0000313" key="3">
    <source>
        <dbReference type="EMBL" id="MVO99176.1"/>
    </source>
</evidence>
<reference evidence="3 4" key="1">
    <citation type="journal article" date="2019" name="Microorganisms">
        <title>Paenibacillus lutrae sp. nov., A Chitinolytic Species Isolated from A River Otter in Castril Natural Park, Granada, Spain.</title>
        <authorList>
            <person name="Rodriguez M."/>
            <person name="Reina J.C."/>
            <person name="Bejar V."/>
            <person name="Llamas I."/>
        </authorList>
    </citation>
    <scope>NUCLEOTIDE SEQUENCE [LARGE SCALE GENOMIC DNA]</scope>
    <source>
        <strain evidence="3 4">N10</strain>
    </source>
</reference>
<dbReference type="NCBIfam" id="NF009150">
    <property type="entry name" value="PRK12497.1-3"/>
    <property type="match status" value="1"/>
</dbReference>
<dbReference type="Pfam" id="PF02021">
    <property type="entry name" value="UPF0102"/>
    <property type="match status" value="1"/>
</dbReference>
<name>A0A7X3FGZ2_9BACL</name>
<gene>
    <name evidence="3" type="ORF">EDM21_06495</name>
</gene>
<dbReference type="GO" id="GO:0003676">
    <property type="term" value="F:nucleic acid binding"/>
    <property type="evidence" value="ECO:0007669"/>
    <property type="project" value="InterPro"/>
</dbReference>
<dbReference type="NCBIfam" id="TIGR00252">
    <property type="entry name" value="YraN family protein"/>
    <property type="match status" value="1"/>
</dbReference>
<dbReference type="InterPro" id="IPR011335">
    <property type="entry name" value="Restrct_endonuc-II-like"/>
</dbReference>
<evidence type="ECO:0000256" key="1">
    <source>
        <dbReference type="ARBA" id="ARBA00006738"/>
    </source>
</evidence>
<dbReference type="HAMAP" id="MF_00048">
    <property type="entry name" value="UPF0102"/>
    <property type="match status" value="1"/>
</dbReference>
<dbReference type="CDD" id="cd20736">
    <property type="entry name" value="PoNe_Nuclease"/>
    <property type="match status" value="1"/>
</dbReference>
<dbReference type="Gene3D" id="3.40.1350.10">
    <property type="match status" value="1"/>
</dbReference>
<evidence type="ECO:0000313" key="4">
    <source>
        <dbReference type="Proteomes" id="UP000490800"/>
    </source>
</evidence>
<evidence type="ECO:0000256" key="2">
    <source>
        <dbReference type="HAMAP-Rule" id="MF_00048"/>
    </source>
</evidence>
<proteinExistence type="inferred from homology"/>
<dbReference type="Proteomes" id="UP000490800">
    <property type="component" value="Unassembled WGS sequence"/>
</dbReference>
<comment type="caution">
    <text evidence="3">The sequence shown here is derived from an EMBL/GenBank/DDBJ whole genome shotgun (WGS) entry which is preliminary data.</text>
</comment>
<dbReference type="SUPFAM" id="SSF52980">
    <property type="entry name" value="Restriction endonuclease-like"/>
    <property type="match status" value="1"/>
</dbReference>
<dbReference type="EMBL" id="RHLK01000003">
    <property type="protein sequence ID" value="MVO99176.1"/>
    <property type="molecule type" value="Genomic_DNA"/>
</dbReference>
<dbReference type="PANTHER" id="PTHR34039">
    <property type="entry name" value="UPF0102 PROTEIN YRAN"/>
    <property type="match status" value="1"/>
</dbReference>
<comment type="similarity">
    <text evidence="1 2">Belongs to the UPF0102 family.</text>
</comment>
<keyword evidence="4" id="KW-1185">Reference proteome</keyword>
<dbReference type="OrthoDB" id="9802516at2"/>